<feature type="domain" description="Cytidyltransferase-like" evidence="3">
    <location>
        <begin position="25"/>
        <end position="118"/>
    </location>
</feature>
<name>A0A0G0AC12_9BACT</name>
<dbReference type="PANTHER" id="PTHR43793:SF1">
    <property type="entry name" value="FAD SYNTHASE"/>
    <property type="match status" value="1"/>
</dbReference>
<dbReference type="InterPro" id="IPR050385">
    <property type="entry name" value="Archaeal_FAD_synthase"/>
</dbReference>
<evidence type="ECO:0000256" key="1">
    <source>
        <dbReference type="ARBA" id="ARBA00022679"/>
    </source>
</evidence>
<dbReference type="EMBL" id="LBPI01000019">
    <property type="protein sequence ID" value="KKP54394.1"/>
    <property type="molecule type" value="Genomic_DNA"/>
</dbReference>
<dbReference type="InterPro" id="IPR004821">
    <property type="entry name" value="Cyt_trans-like"/>
</dbReference>
<evidence type="ECO:0000313" key="4">
    <source>
        <dbReference type="EMBL" id="KKP54394.1"/>
    </source>
</evidence>
<evidence type="ECO:0000256" key="2">
    <source>
        <dbReference type="ARBA" id="ARBA00022695"/>
    </source>
</evidence>
<proteinExistence type="predicted"/>
<organism evidence="4 5">
    <name type="scientific">candidate division WS6 bacterium GW2011_GWB1_33_6</name>
    <dbReference type="NCBI Taxonomy" id="1619088"/>
    <lineage>
        <taxon>Bacteria</taxon>
        <taxon>Candidatus Dojkabacteria</taxon>
    </lineage>
</organism>
<dbReference type="SUPFAM" id="SSF52374">
    <property type="entry name" value="Nucleotidylyl transferase"/>
    <property type="match status" value="1"/>
</dbReference>
<dbReference type="AlphaFoldDB" id="A0A0G0AC12"/>
<protein>
    <recommendedName>
        <fullName evidence="3">Cytidyltransferase-like domain-containing protein</fullName>
    </recommendedName>
</protein>
<dbReference type="GO" id="GO:0016779">
    <property type="term" value="F:nucleotidyltransferase activity"/>
    <property type="evidence" value="ECO:0007669"/>
    <property type="project" value="UniProtKB-KW"/>
</dbReference>
<comment type="caution">
    <text evidence="4">The sequence shown here is derived from an EMBL/GenBank/DDBJ whole genome shotgun (WGS) entry which is preliminary data.</text>
</comment>
<dbReference type="Gene3D" id="3.40.50.620">
    <property type="entry name" value="HUPs"/>
    <property type="match status" value="1"/>
</dbReference>
<dbReference type="NCBIfam" id="TIGR00125">
    <property type="entry name" value="cyt_tran_rel"/>
    <property type="match status" value="1"/>
</dbReference>
<dbReference type="InterPro" id="IPR014729">
    <property type="entry name" value="Rossmann-like_a/b/a_fold"/>
</dbReference>
<evidence type="ECO:0000313" key="5">
    <source>
        <dbReference type="Proteomes" id="UP000034488"/>
    </source>
</evidence>
<accession>A0A0G0AC12</accession>
<gene>
    <name evidence="4" type="ORF">UR47_C0019G0010</name>
</gene>
<evidence type="ECO:0000259" key="3">
    <source>
        <dbReference type="Pfam" id="PF01467"/>
    </source>
</evidence>
<keyword evidence="1" id="KW-0808">Transferase</keyword>
<sequence length="166" mass="18465">MIIKLDQFPEIRKNDLAGKRIVCTSGFFDPIHPGHISCIREAKKLGDVLVVVVNGDNQAVIKKGKAFLPAVDRAYVVDSIKDVDYTVIYDSEQTKDSVGAVKIIKPDIFAKGGDRDAKSNVPEVDVVQLYGGEVVYNVGDPKLWSSSNYLQEWVEFINSQKGREHQ</sequence>
<dbReference type="PANTHER" id="PTHR43793">
    <property type="entry name" value="FAD SYNTHASE"/>
    <property type="match status" value="1"/>
</dbReference>
<dbReference type="Proteomes" id="UP000034488">
    <property type="component" value="Unassembled WGS sequence"/>
</dbReference>
<reference evidence="4 5" key="1">
    <citation type="journal article" date="2015" name="Nature">
        <title>rRNA introns, odd ribosomes, and small enigmatic genomes across a large radiation of phyla.</title>
        <authorList>
            <person name="Brown C.T."/>
            <person name="Hug L.A."/>
            <person name="Thomas B.C."/>
            <person name="Sharon I."/>
            <person name="Castelle C.J."/>
            <person name="Singh A."/>
            <person name="Wilkins M.J."/>
            <person name="Williams K.H."/>
            <person name="Banfield J.F."/>
        </authorList>
    </citation>
    <scope>NUCLEOTIDE SEQUENCE [LARGE SCALE GENOMIC DNA]</scope>
</reference>
<keyword evidence="2" id="KW-0548">Nucleotidyltransferase</keyword>
<dbReference type="Pfam" id="PF01467">
    <property type="entry name" value="CTP_transf_like"/>
    <property type="match status" value="1"/>
</dbReference>